<gene>
    <name evidence="3" type="ORF">IQ215_02280</name>
</gene>
<reference evidence="3 4" key="1">
    <citation type="submission" date="2020-10" db="EMBL/GenBank/DDBJ databases">
        <authorList>
            <person name="Castelo-Branco R."/>
            <person name="Eusebio N."/>
            <person name="Adriana R."/>
            <person name="Vieira A."/>
            <person name="Brugerolle De Fraissinette N."/>
            <person name="Rezende De Castro R."/>
            <person name="Schneider M.P."/>
            <person name="Vasconcelos V."/>
            <person name="Leao P.N."/>
        </authorList>
    </citation>
    <scope>NUCLEOTIDE SEQUENCE [LARGE SCALE GENOMIC DNA]</scope>
    <source>
        <strain evidence="3 4">LEGE 03274</strain>
    </source>
</reference>
<dbReference type="InterPro" id="IPR002562">
    <property type="entry name" value="3'-5'_exonuclease_dom"/>
</dbReference>
<dbReference type="CDD" id="cd06142">
    <property type="entry name" value="RNaseD_exo"/>
    <property type="match status" value="1"/>
</dbReference>
<dbReference type="InterPro" id="IPR012337">
    <property type="entry name" value="RNaseH-like_sf"/>
</dbReference>
<organism evidence="3 4">
    <name type="scientific">Cyanobacterium stanieri LEGE 03274</name>
    <dbReference type="NCBI Taxonomy" id="1828756"/>
    <lineage>
        <taxon>Bacteria</taxon>
        <taxon>Bacillati</taxon>
        <taxon>Cyanobacteriota</taxon>
        <taxon>Cyanophyceae</taxon>
        <taxon>Oscillatoriophycideae</taxon>
        <taxon>Chroococcales</taxon>
        <taxon>Geminocystaceae</taxon>
        <taxon>Cyanobacterium</taxon>
    </lineage>
</organism>
<dbReference type="PANTHER" id="PTHR47649">
    <property type="entry name" value="RIBONUCLEASE D"/>
    <property type="match status" value="1"/>
</dbReference>
<dbReference type="Proteomes" id="UP000654604">
    <property type="component" value="Unassembled WGS sequence"/>
</dbReference>
<feature type="coiled-coil region" evidence="1">
    <location>
        <begin position="182"/>
        <end position="216"/>
    </location>
</feature>
<proteinExistence type="predicted"/>
<dbReference type="EMBL" id="JADEWC010000003">
    <property type="protein sequence ID" value="MBE9221515.1"/>
    <property type="molecule type" value="Genomic_DNA"/>
</dbReference>
<dbReference type="InterPro" id="IPR051086">
    <property type="entry name" value="RNase_D-like"/>
</dbReference>
<dbReference type="GO" id="GO:0004527">
    <property type="term" value="F:exonuclease activity"/>
    <property type="evidence" value="ECO:0007669"/>
    <property type="project" value="UniProtKB-KW"/>
</dbReference>
<protein>
    <submittedName>
        <fullName evidence="3">3'-5' exonuclease</fullName>
    </submittedName>
</protein>
<keyword evidence="3" id="KW-0269">Exonuclease</keyword>
<dbReference type="InterPro" id="IPR036397">
    <property type="entry name" value="RNaseH_sf"/>
</dbReference>
<comment type="caution">
    <text evidence="3">The sequence shown here is derived from an EMBL/GenBank/DDBJ whole genome shotgun (WGS) entry which is preliminary data.</text>
</comment>
<accession>A0ABR9V0V5</accession>
<dbReference type="SMART" id="SM00474">
    <property type="entry name" value="35EXOc"/>
    <property type="match status" value="1"/>
</dbReference>
<dbReference type="SUPFAM" id="SSF53098">
    <property type="entry name" value="Ribonuclease H-like"/>
    <property type="match status" value="1"/>
</dbReference>
<evidence type="ECO:0000313" key="3">
    <source>
        <dbReference type="EMBL" id="MBE9221515.1"/>
    </source>
</evidence>
<dbReference type="Gene3D" id="3.30.420.10">
    <property type="entry name" value="Ribonuclease H-like superfamily/Ribonuclease H"/>
    <property type="match status" value="1"/>
</dbReference>
<keyword evidence="3" id="KW-0378">Hydrolase</keyword>
<keyword evidence="4" id="KW-1185">Reference proteome</keyword>
<evidence type="ECO:0000259" key="2">
    <source>
        <dbReference type="SMART" id="SM00474"/>
    </source>
</evidence>
<dbReference type="RefSeq" id="WP_193799708.1">
    <property type="nucleotide sequence ID" value="NZ_JADEWC010000003.1"/>
</dbReference>
<keyword evidence="1" id="KW-0175">Coiled coil</keyword>
<evidence type="ECO:0000313" key="4">
    <source>
        <dbReference type="Proteomes" id="UP000654604"/>
    </source>
</evidence>
<feature type="domain" description="3'-5' exonuclease" evidence="2">
    <location>
        <begin position="2"/>
        <end position="178"/>
    </location>
</feature>
<keyword evidence="3" id="KW-0540">Nuclease</keyword>
<dbReference type="Pfam" id="PF01612">
    <property type="entry name" value="DNA_pol_A_exo1"/>
    <property type="match status" value="1"/>
</dbReference>
<name>A0ABR9V0V5_9CHRO</name>
<evidence type="ECO:0000256" key="1">
    <source>
        <dbReference type="SAM" id="Coils"/>
    </source>
</evidence>
<dbReference type="PANTHER" id="PTHR47649:SF1">
    <property type="entry name" value="RIBONUCLEASE D"/>
    <property type="match status" value="1"/>
</dbReference>
<sequence length="297" mass="34843">MYLTDKEEIKDIILDLKDTDILWLDTETADYKSNNPRISLVQVLAYADNVDGSRTYLFDVLNQRDLVDYFIEHIMVNESITKVFHNARYDLRFLGEGNAKNVFCTYNLAKNIPYYLLPIKSKSLKALTEHFTDFKDIDKGEQGGDWGVRPLSKNQLYYAQMDCVYLAQVYHHLVILEEFMNKREEEKSLDFLCERYKEIEEEWLFLDSEIKDLKEQIKRKMINDGIKNNDYFKLSESKTNTIKTNLQELVKLVNEGEVNLNFSVTLTKDIQTILGDNLNDLSTEIITKSSYRLTESK</sequence>